<dbReference type="PANTHER" id="PTHR12532:SF6">
    <property type="entry name" value="TRANSCRIPTIONAL REGULATORY PROTEIN YEBC-RELATED"/>
    <property type="match status" value="1"/>
</dbReference>
<evidence type="ECO:0000313" key="9">
    <source>
        <dbReference type="Proteomes" id="UP000231648"/>
    </source>
</evidence>
<keyword evidence="5" id="KW-0804">Transcription</keyword>
<keyword evidence="2" id="KW-0963">Cytoplasm</keyword>
<feature type="domain" description="TACO1/YebC-like N-terminal" evidence="7">
    <location>
        <begin position="5"/>
        <end position="75"/>
    </location>
</feature>
<protein>
    <submittedName>
        <fullName evidence="8">YebC/PmpR family DNA-binding transcriptional regulator</fullName>
    </submittedName>
</protein>
<proteinExistence type="inferred from homology"/>
<comment type="similarity">
    <text evidence="1">Belongs to the TACO1 family.</text>
</comment>
<dbReference type="InterPro" id="IPR048300">
    <property type="entry name" value="TACO1_YebC-like_2nd/3rd_dom"/>
</dbReference>
<dbReference type="EMBL" id="PFDX01000010">
    <property type="protein sequence ID" value="PJE57648.1"/>
    <property type="molecule type" value="Genomic_DNA"/>
</dbReference>
<evidence type="ECO:0000256" key="3">
    <source>
        <dbReference type="ARBA" id="ARBA00023015"/>
    </source>
</evidence>
<organism evidence="8 9">
    <name type="scientific">Candidatus Portnoybacteria bacterium CG10_big_fil_rev_8_21_14_0_10_38_18</name>
    <dbReference type="NCBI Taxonomy" id="1974813"/>
    <lineage>
        <taxon>Bacteria</taxon>
        <taxon>Candidatus Portnoyibacteriota</taxon>
    </lineage>
</organism>
<comment type="caution">
    <text evidence="8">The sequence shown here is derived from an EMBL/GenBank/DDBJ whole genome shotgun (WGS) entry which is preliminary data.</text>
</comment>
<dbReference type="AlphaFoldDB" id="A0A2M8KCK1"/>
<dbReference type="SUPFAM" id="SSF75625">
    <property type="entry name" value="YebC-like"/>
    <property type="match status" value="1"/>
</dbReference>
<dbReference type="Proteomes" id="UP000231648">
    <property type="component" value="Unassembled WGS sequence"/>
</dbReference>
<dbReference type="Pfam" id="PF20772">
    <property type="entry name" value="TACO1_YebC_N"/>
    <property type="match status" value="1"/>
</dbReference>
<dbReference type="FunFam" id="1.10.10.200:FF:000002">
    <property type="entry name" value="Probable transcriptional regulatory protein CLM62_37755"/>
    <property type="match status" value="1"/>
</dbReference>
<accession>A0A2M8KCK1</accession>
<dbReference type="GO" id="GO:0003677">
    <property type="term" value="F:DNA binding"/>
    <property type="evidence" value="ECO:0007669"/>
    <property type="project" value="UniProtKB-KW"/>
</dbReference>
<sequence length="179" mass="20275">MSGHSHWAGIKHKKELTDKKRGQIFSKMAKMIEIAARKGGDAEMNPGLRLVIEKARLVNMPNDNIERAIKKGTGENREGQLEEITYEAYGPNGTPLIIEVITDNKNRALSEIKHILNTYGGKLAESGSVRYLFERMEGEWKPKYSVDVADENLKQQLEKLFDALDENDDVNEIYSNVNL</sequence>
<evidence type="ECO:0000256" key="1">
    <source>
        <dbReference type="ARBA" id="ARBA00008724"/>
    </source>
</evidence>
<evidence type="ECO:0000259" key="7">
    <source>
        <dbReference type="Pfam" id="PF20772"/>
    </source>
</evidence>
<dbReference type="Gene3D" id="1.10.10.200">
    <property type="match status" value="1"/>
</dbReference>
<dbReference type="InterPro" id="IPR049083">
    <property type="entry name" value="TACO1_YebC_N"/>
</dbReference>
<dbReference type="InterPro" id="IPR017856">
    <property type="entry name" value="Integrase-like_N"/>
</dbReference>
<dbReference type="PANTHER" id="PTHR12532">
    <property type="entry name" value="TRANSLATIONAL ACTIVATOR OF CYTOCHROME C OXIDASE 1"/>
    <property type="match status" value="1"/>
</dbReference>
<evidence type="ECO:0000313" key="8">
    <source>
        <dbReference type="EMBL" id="PJE57648.1"/>
    </source>
</evidence>
<evidence type="ECO:0000256" key="4">
    <source>
        <dbReference type="ARBA" id="ARBA00023125"/>
    </source>
</evidence>
<keyword evidence="3" id="KW-0805">Transcription regulation</keyword>
<feature type="domain" description="TACO1/YebC-like second and third" evidence="6">
    <location>
        <begin position="81"/>
        <end position="136"/>
    </location>
</feature>
<evidence type="ECO:0000256" key="2">
    <source>
        <dbReference type="ARBA" id="ARBA00022490"/>
    </source>
</evidence>
<reference evidence="9" key="1">
    <citation type="submission" date="2017-09" db="EMBL/GenBank/DDBJ databases">
        <title>Depth-based differentiation of microbial function through sediment-hosted aquifers and enrichment of novel symbionts in the deep terrestrial subsurface.</title>
        <authorList>
            <person name="Probst A.J."/>
            <person name="Ladd B."/>
            <person name="Jarett J.K."/>
            <person name="Geller-Mcgrath D.E."/>
            <person name="Sieber C.M.K."/>
            <person name="Emerson J.B."/>
            <person name="Anantharaman K."/>
            <person name="Thomas B.C."/>
            <person name="Malmstrom R."/>
            <person name="Stieglmeier M."/>
            <person name="Klingl A."/>
            <person name="Woyke T."/>
            <person name="Ryan C.M."/>
            <person name="Banfield J.F."/>
        </authorList>
    </citation>
    <scope>NUCLEOTIDE SEQUENCE [LARGE SCALE GENOMIC DNA]</scope>
</reference>
<name>A0A2M8KCK1_9BACT</name>
<dbReference type="InterPro" id="IPR026564">
    <property type="entry name" value="Transcrip_reg_TACO1-like_dom3"/>
</dbReference>
<keyword evidence="4 8" id="KW-0238">DNA-binding</keyword>
<dbReference type="GO" id="GO:0005829">
    <property type="term" value="C:cytosol"/>
    <property type="evidence" value="ECO:0007669"/>
    <property type="project" value="TreeGrafter"/>
</dbReference>
<gene>
    <name evidence="8" type="ORF">COU82_00890</name>
</gene>
<dbReference type="Gene3D" id="3.30.70.980">
    <property type="match status" value="1"/>
</dbReference>
<dbReference type="InterPro" id="IPR002876">
    <property type="entry name" value="Transcrip_reg_TACO1-like"/>
</dbReference>
<evidence type="ECO:0000256" key="5">
    <source>
        <dbReference type="ARBA" id="ARBA00023163"/>
    </source>
</evidence>
<dbReference type="Pfam" id="PF01709">
    <property type="entry name" value="Transcrip_reg"/>
    <property type="match status" value="1"/>
</dbReference>
<evidence type="ECO:0000259" key="6">
    <source>
        <dbReference type="Pfam" id="PF01709"/>
    </source>
</evidence>
<dbReference type="InterPro" id="IPR029072">
    <property type="entry name" value="YebC-like"/>
</dbReference>